<feature type="compositionally biased region" description="Basic and acidic residues" evidence="1">
    <location>
        <begin position="10"/>
        <end position="31"/>
    </location>
</feature>
<feature type="compositionally biased region" description="Low complexity" evidence="1">
    <location>
        <begin position="285"/>
        <end position="305"/>
    </location>
</feature>
<evidence type="ECO:0000313" key="3">
    <source>
        <dbReference type="Proteomes" id="UP000053593"/>
    </source>
</evidence>
<dbReference type="EMBL" id="KN834775">
    <property type="protein sequence ID" value="KIK60346.1"/>
    <property type="molecule type" value="Genomic_DNA"/>
</dbReference>
<accession>A0A0D0BXB6</accession>
<protein>
    <submittedName>
        <fullName evidence="2">Uncharacterized protein</fullName>
    </submittedName>
</protein>
<dbReference type="OrthoDB" id="2210012at2759"/>
<evidence type="ECO:0000256" key="1">
    <source>
        <dbReference type="SAM" id="MobiDB-lite"/>
    </source>
</evidence>
<gene>
    <name evidence="2" type="ORF">GYMLUDRAFT_604223</name>
</gene>
<proteinExistence type="predicted"/>
<evidence type="ECO:0000313" key="2">
    <source>
        <dbReference type="EMBL" id="KIK60346.1"/>
    </source>
</evidence>
<name>A0A0D0BXB6_9AGAR</name>
<feature type="compositionally biased region" description="Low complexity" evidence="1">
    <location>
        <begin position="221"/>
        <end position="230"/>
    </location>
</feature>
<sequence length="327" mass="36215">MFAESNALGEKLDRSTNDLDENSGQRDKVSVEKTGVNSYASPSAPSSASVACRREITWMPLQSNLSLSYISENYGDILHTIPPLERVIQPGIDLPRRPGQRRSAVVHECKMYRREEVTFTPDALQNAILVFEKPSLNEICQICGQVVIRKEVTFTPDALQNAILVFEKPSLNEICQICGQVVIRKEPSLYSAVEIDWCLSCSKRVDIPGNPYCCVQCQPSPSRQPSSSRQIFPFGFQDESEDSDSDERMFHVVKDTSPTKGIAAWAANFPYGAPPNHPPSTPYYSSSQHRLPRPLSSRSVPPALSMSESTSTSIPLSNPPSVPRTLL</sequence>
<feature type="compositionally biased region" description="Polar residues" evidence="1">
    <location>
        <begin position="306"/>
        <end position="316"/>
    </location>
</feature>
<keyword evidence="3" id="KW-1185">Reference proteome</keyword>
<dbReference type="Proteomes" id="UP000053593">
    <property type="component" value="Unassembled WGS sequence"/>
</dbReference>
<feature type="region of interest" description="Disordered" evidence="1">
    <location>
        <begin position="221"/>
        <end position="246"/>
    </location>
</feature>
<organism evidence="2 3">
    <name type="scientific">Collybiopsis luxurians FD-317 M1</name>
    <dbReference type="NCBI Taxonomy" id="944289"/>
    <lineage>
        <taxon>Eukaryota</taxon>
        <taxon>Fungi</taxon>
        <taxon>Dikarya</taxon>
        <taxon>Basidiomycota</taxon>
        <taxon>Agaricomycotina</taxon>
        <taxon>Agaricomycetes</taxon>
        <taxon>Agaricomycetidae</taxon>
        <taxon>Agaricales</taxon>
        <taxon>Marasmiineae</taxon>
        <taxon>Omphalotaceae</taxon>
        <taxon>Collybiopsis</taxon>
        <taxon>Collybiopsis luxurians</taxon>
    </lineage>
</organism>
<dbReference type="AlphaFoldDB" id="A0A0D0BXB6"/>
<feature type="compositionally biased region" description="Pro residues" evidence="1">
    <location>
        <begin position="317"/>
        <end position="327"/>
    </location>
</feature>
<feature type="region of interest" description="Disordered" evidence="1">
    <location>
        <begin position="279"/>
        <end position="327"/>
    </location>
</feature>
<feature type="region of interest" description="Disordered" evidence="1">
    <location>
        <begin position="1"/>
        <end position="46"/>
    </location>
</feature>
<dbReference type="HOGENOM" id="CLU_850078_0_0_1"/>
<reference evidence="2 3" key="1">
    <citation type="submission" date="2014-04" db="EMBL/GenBank/DDBJ databases">
        <title>Evolutionary Origins and Diversification of the Mycorrhizal Mutualists.</title>
        <authorList>
            <consortium name="DOE Joint Genome Institute"/>
            <consortium name="Mycorrhizal Genomics Consortium"/>
            <person name="Kohler A."/>
            <person name="Kuo A."/>
            <person name="Nagy L.G."/>
            <person name="Floudas D."/>
            <person name="Copeland A."/>
            <person name="Barry K.W."/>
            <person name="Cichocki N."/>
            <person name="Veneault-Fourrey C."/>
            <person name="LaButti K."/>
            <person name="Lindquist E.A."/>
            <person name="Lipzen A."/>
            <person name="Lundell T."/>
            <person name="Morin E."/>
            <person name="Murat C."/>
            <person name="Riley R."/>
            <person name="Ohm R."/>
            <person name="Sun H."/>
            <person name="Tunlid A."/>
            <person name="Henrissat B."/>
            <person name="Grigoriev I.V."/>
            <person name="Hibbett D.S."/>
            <person name="Martin F."/>
        </authorList>
    </citation>
    <scope>NUCLEOTIDE SEQUENCE [LARGE SCALE GENOMIC DNA]</scope>
    <source>
        <strain evidence="2 3">FD-317 M1</strain>
    </source>
</reference>